<proteinExistence type="predicted"/>
<dbReference type="EMBL" id="MU854388">
    <property type="protein sequence ID" value="KAK4039917.1"/>
    <property type="molecule type" value="Genomic_DNA"/>
</dbReference>
<dbReference type="PROSITE" id="PS50865">
    <property type="entry name" value="ZF_MYND_2"/>
    <property type="match status" value="1"/>
</dbReference>
<evidence type="ECO:0000313" key="7">
    <source>
        <dbReference type="Proteomes" id="UP001303115"/>
    </source>
</evidence>
<dbReference type="SUPFAM" id="SSF144232">
    <property type="entry name" value="HIT/MYND zinc finger-like"/>
    <property type="match status" value="1"/>
</dbReference>
<evidence type="ECO:0000256" key="4">
    <source>
        <dbReference type="PROSITE-ProRule" id="PRU00134"/>
    </source>
</evidence>
<dbReference type="AlphaFoldDB" id="A0AAN6PFT8"/>
<sequence length="194" mass="21166">MGRWGPGLFACDRDLDLADALVVEISGVEDGPENDVLSCFGGGSTIYDREGKAVDGSSILEGLREKLDAGLGDSLIDKYRNLVTATKDGWAKHESKYKSVLLAAVIMGTGAKIRDHDLQYLRQLGSEVESNERQFLVALDNYEPDTCGKTHQDTGKDLVKCGGCWSAWFCDKGCERRAWSVHRNDCDGSGTRGL</sequence>
<evidence type="ECO:0000313" key="6">
    <source>
        <dbReference type="EMBL" id="KAK4039917.1"/>
    </source>
</evidence>
<keyword evidence="2 4" id="KW-0863">Zinc-finger</keyword>
<comment type="caution">
    <text evidence="6">The sequence shown here is derived from an EMBL/GenBank/DDBJ whole genome shotgun (WGS) entry which is preliminary data.</text>
</comment>
<dbReference type="Gene3D" id="6.10.140.2220">
    <property type="match status" value="1"/>
</dbReference>
<evidence type="ECO:0000256" key="1">
    <source>
        <dbReference type="ARBA" id="ARBA00022723"/>
    </source>
</evidence>
<dbReference type="Gene3D" id="2.170.270.10">
    <property type="entry name" value="SET domain"/>
    <property type="match status" value="1"/>
</dbReference>
<feature type="domain" description="MYND-type" evidence="5">
    <location>
        <begin position="144"/>
        <end position="186"/>
    </location>
</feature>
<gene>
    <name evidence="6" type="ORF">C8A01DRAFT_36049</name>
</gene>
<dbReference type="Pfam" id="PF01753">
    <property type="entry name" value="zf-MYND"/>
    <property type="match status" value="1"/>
</dbReference>
<evidence type="ECO:0000259" key="5">
    <source>
        <dbReference type="PROSITE" id="PS50865"/>
    </source>
</evidence>
<keyword evidence="7" id="KW-1185">Reference proteome</keyword>
<dbReference type="Proteomes" id="UP001303115">
    <property type="component" value="Unassembled WGS sequence"/>
</dbReference>
<accession>A0AAN6PFT8</accession>
<name>A0AAN6PFT8_9PEZI</name>
<evidence type="ECO:0000256" key="3">
    <source>
        <dbReference type="ARBA" id="ARBA00022833"/>
    </source>
</evidence>
<keyword evidence="1" id="KW-0479">Metal-binding</keyword>
<dbReference type="GO" id="GO:0008270">
    <property type="term" value="F:zinc ion binding"/>
    <property type="evidence" value="ECO:0007669"/>
    <property type="project" value="UniProtKB-KW"/>
</dbReference>
<keyword evidence="3" id="KW-0862">Zinc</keyword>
<reference evidence="7" key="1">
    <citation type="journal article" date="2023" name="Mol. Phylogenet. Evol.">
        <title>Genome-scale phylogeny and comparative genomics of the fungal order Sordariales.</title>
        <authorList>
            <person name="Hensen N."/>
            <person name="Bonometti L."/>
            <person name="Westerberg I."/>
            <person name="Brannstrom I.O."/>
            <person name="Guillou S."/>
            <person name="Cros-Aarteil S."/>
            <person name="Calhoun S."/>
            <person name="Haridas S."/>
            <person name="Kuo A."/>
            <person name="Mondo S."/>
            <person name="Pangilinan J."/>
            <person name="Riley R."/>
            <person name="LaButti K."/>
            <person name="Andreopoulos B."/>
            <person name="Lipzen A."/>
            <person name="Chen C."/>
            <person name="Yan M."/>
            <person name="Daum C."/>
            <person name="Ng V."/>
            <person name="Clum A."/>
            <person name="Steindorff A."/>
            <person name="Ohm R.A."/>
            <person name="Martin F."/>
            <person name="Silar P."/>
            <person name="Natvig D.O."/>
            <person name="Lalanne C."/>
            <person name="Gautier V."/>
            <person name="Ament-Velasquez S.L."/>
            <person name="Kruys A."/>
            <person name="Hutchinson M.I."/>
            <person name="Powell A.J."/>
            <person name="Barry K."/>
            <person name="Miller A.N."/>
            <person name="Grigoriev I.V."/>
            <person name="Debuchy R."/>
            <person name="Gladieux P."/>
            <person name="Hiltunen Thoren M."/>
            <person name="Johannesson H."/>
        </authorList>
    </citation>
    <scope>NUCLEOTIDE SEQUENCE [LARGE SCALE GENOMIC DNA]</scope>
    <source>
        <strain evidence="7">CBS 284.82</strain>
    </source>
</reference>
<evidence type="ECO:0000256" key="2">
    <source>
        <dbReference type="ARBA" id="ARBA00022771"/>
    </source>
</evidence>
<dbReference type="InterPro" id="IPR046341">
    <property type="entry name" value="SET_dom_sf"/>
</dbReference>
<dbReference type="InterPro" id="IPR002893">
    <property type="entry name" value="Znf_MYND"/>
</dbReference>
<protein>
    <recommendedName>
        <fullName evidence="5">MYND-type domain-containing protein</fullName>
    </recommendedName>
</protein>
<organism evidence="6 7">
    <name type="scientific">Parachaetomium inaequale</name>
    <dbReference type="NCBI Taxonomy" id="2588326"/>
    <lineage>
        <taxon>Eukaryota</taxon>
        <taxon>Fungi</taxon>
        <taxon>Dikarya</taxon>
        <taxon>Ascomycota</taxon>
        <taxon>Pezizomycotina</taxon>
        <taxon>Sordariomycetes</taxon>
        <taxon>Sordariomycetidae</taxon>
        <taxon>Sordariales</taxon>
        <taxon>Chaetomiaceae</taxon>
        <taxon>Parachaetomium</taxon>
    </lineage>
</organism>